<organism evidence="7 8">
    <name type="scientific">Candidatus Kutchimonas denitrificans</name>
    <dbReference type="NCBI Taxonomy" id="3056748"/>
    <lineage>
        <taxon>Bacteria</taxon>
        <taxon>Pseudomonadati</taxon>
        <taxon>Gemmatimonadota</taxon>
        <taxon>Gemmatimonadia</taxon>
        <taxon>Candidatus Palauibacterales</taxon>
        <taxon>Candidatus Palauibacteraceae</taxon>
        <taxon>Candidatus Kutchimonas</taxon>
    </lineage>
</organism>
<evidence type="ECO:0000256" key="3">
    <source>
        <dbReference type="ARBA" id="ARBA00004921"/>
    </source>
</evidence>
<dbReference type="NCBIfam" id="NF003160">
    <property type="entry name" value="PRK04135.1"/>
    <property type="match status" value="1"/>
</dbReference>
<dbReference type="Proteomes" id="UP000702544">
    <property type="component" value="Unassembled WGS sequence"/>
</dbReference>
<dbReference type="SUPFAM" id="SSF53649">
    <property type="entry name" value="Alkaline phosphatase-like"/>
    <property type="match status" value="1"/>
</dbReference>
<evidence type="ECO:0000256" key="2">
    <source>
        <dbReference type="ARBA" id="ARBA00002315"/>
    </source>
</evidence>
<keyword evidence="7" id="KW-0413">Isomerase</keyword>
<dbReference type="Pfam" id="PF10143">
    <property type="entry name" value="PhosphMutase"/>
    <property type="match status" value="1"/>
</dbReference>
<comment type="caution">
    <text evidence="7">The sequence shown here is derived from an EMBL/GenBank/DDBJ whole genome shotgun (WGS) entry which is preliminary data.</text>
</comment>
<reference evidence="7 8" key="1">
    <citation type="submission" date="2020-01" db="EMBL/GenBank/DDBJ databases">
        <title>Genomes assembled from Gulf of Kutch pelagic sediment metagenomes.</title>
        <authorList>
            <person name="Chandrashekar M."/>
            <person name="Mahajan M.S."/>
            <person name="Dave K.J."/>
            <person name="Vatsa P."/>
            <person name="Nathani N.M."/>
        </authorList>
    </citation>
    <scope>NUCLEOTIDE SEQUENCE [LARGE SCALE GENOMIC DNA]</scope>
    <source>
        <strain evidence="7">KS3-K002</strain>
    </source>
</reference>
<comment type="function">
    <text evidence="2">Catalyzes the interconversion of 2-phosphoglycerate and 3-phosphoglycerate.</text>
</comment>
<evidence type="ECO:0000256" key="5">
    <source>
        <dbReference type="ARBA" id="ARBA00023152"/>
    </source>
</evidence>
<comment type="similarity">
    <text evidence="4">Belongs to the BPG-independent phosphoglycerate mutase family. A-PGAM subfamily.</text>
</comment>
<dbReference type="PIRSF" id="PIRSF006392">
    <property type="entry name" value="IPGAM_arch"/>
    <property type="match status" value="1"/>
</dbReference>
<name>A0AAE4ZBC0_9BACT</name>
<evidence type="ECO:0000313" key="7">
    <source>
        <dbReference type="EMBL" id="NIR74335.1"/>
    </source>
</evidence>
<gene>
    <name evidence="7" type="ORF">GWO12_04380</name>
</gene>
<evidence type="ECO:0000256" key="4">
    <source>
        <dbReference type="ARBA" id="ARBA00005524"/>
    </source>
</evidence>
<dbReference type="GO" id="GO:0004619">
    <property type="term" value="F:phosphoglycerate mutase activity"/>
    <property type="evidence" value="ECO:0007669"/>
    <property type="project" value="UniProtKB-EC"/>
</dbReference>
<dbReference type="GO" id="GO:0046872">
    <property type="term" value="F:metal ion binding"/>
    <property type="evidence" value="ECO:0007669"/>
    <property type="project" value="InterPro"/>
</dbReference>
<dbReference type="Gene3D" id="3.30.70.2130">
    <property type="entry name" value="Metalloenzyme domain"/>
    <property type="match status" value="1"/>
</dbReference>
<accession>A0AAE4ZBC0</accession>
<dbReference type="InterPro" id="IPR004456">
    <property type="entry name" value="Pglycerate_mutase_ApgM"/>
</dbReference>
<evidence type="ECO:0000256" key="1">
    <source>
        <dbReference type="ARBA" id="ARBA00000370"/>
    </source>
</evidence>
<evidence type="ECO:0000259" key="6">
    <source>
        <dbReference type="Pfam" id="PF01676"/>
    </source>
</evidence>
<dbReference type="PANTHER" id="PTHR31209">
    <property type="entry name" value="COFACTOR-INDEPENDENT PHOSPHOGLYCERATE MUTASE"/>
    <property type="match status" value="1"/>
</dbReference>
<sequence>MADLELIQGILASAETKILLLVLDGVGGLPVEPGGPTELEAAKTPNLDRLAAEGVTGLHQPVAPGITPGSGPGHIGLFGYDPIRYQIGRGVLEALGVGFELEPEDLAARGNFCTVDAAGVITDRRAGRISTEKAAELCAELRGIDLPGVEVFVEPVREHRFLLVLRGPELVEGVADTDPGREGVPPLDVVAEGAEARDTAGRVETWVNEARKRLKDHEPANMVLLRGLARRPDWPLFPAVFGLRAVAVAQYPMYRGVARLVGMDSVEVGPGRDELLSALENVWDDHDFVFVHVKDTDKAGEDGDFDRKVKVIEEIDGHLPRIMALDPDVVLVTGDHSTPAALRSHSWHPVPVLLWSKTARRDGVERFGESHCLRGGLGICRSDDLMPLALAHAGRLTKYGA</sequence>
<comment type="catalytic activity">
    <reaction evidence="1">
        <text>(2R)-2-phosphoglycerate = (2R)-3-phosphoglycerate</text>
        <dbReference type="Rhea" id="RHEA:15901"/>
        <dbReference type="ChEBI" id="CHEBI:58272"/>
        <dbReference type="ChEBI" id="CHEBI:58289"/>
        <dbReference type="EC" id="5.4.2.12"/>
    </reaction>
</comment>
<dbReference type="Gene3D" id="3.40.720.10">
    <property type="entry name" value="Alkaline Phosphatase, subunit A"/>
    <property type="match status" value="1"/>
</dbReference>
<dbReference type="GO" id="GO:0006096">
    <property type="term" value="P:glycolytic process"/>
    <property type="evidence" value="ECO:0007669"/>
    <property type="project" value="UniProtKB-KW"/>
</dbReference>
<dbReference type="EMBL" id="JAACAK010000036">
    <property type="protein sequence ID" value="NIR74335.1"/>
    <property type="molecule type" value="Genomic_DNA"/>
</dbReference>
<feature type="domain" description="Metalloenzyme" evidence="6">
    <location>
        <begin position="17"/>
        <end position="390"/>
    </location>
</feature>
<dbReference type="InterPro" id="IPR017850">
    <property type="entry name" value="Alkaline_phosphatase_core_sf"/>
</dbReference>
<protein>
    <submittedName>
        <fullName evidence="7">2,3-bisphosphoglycerate-independent phosphoglycerate mutase</fullName>
        <ecNumber evidence="7">5.4.2.12</ecNumber>
    </submittedName>
</protein>
<dbReference type="CDD" id="cd16011">
    <property type="entry name" value="iPGM_like"/>
    <property type="match status" value="1"/>
</dbReference>
<keyword evidence="5" id="KW-0324">Glycolysis</keyword>
<dbReference type="PANTHER" id="PTHR31209:SF0">
    <property type="entry name" value="METALLOENZYME DOMAIN-CONTAINING PROTEIN"/>
    <property type="match status" value="1"/>
</dbReference>
<dbReference type="InterPro" id="IPR006124">
    <property type="entry name" value="Metalloenzyme"/>
</dbReference>
<dbReference type="Pfam" id="PF01676">
    <property type="entry name" value="Metalloenzyme"/>
    <property type="match status" value="1"/>
</dbReference>
<proteinExistence type="inferred from homology"/>
<dbReference type="NCBIfam" id="TIGR00306">
    <property type="entry name" value="apgM"/>
    <property type="match status" value="1"/>
</dbReference>
<dbReference type="EC" id="5.4.2.12" evidence="7"/>
<dbReference type="InterPro" id="IPR042253">
    <property type="entry name" value="Pglycerate_mutase_ApgM_sf"/>
</dbReference>
<evidence type="ECO:0000313" key="8">
    <source>
        <dbReference type="Proteomes" id="UP000702544"/>
    </source>
</evidence>
<dbReference type="AlphaFoldDB" id="A0AAE4ZBC0"/>
<comment type="pathway">
    <text evidence="3">Carbohydrate degradation.</text>
</comment>